<evidence type="ECO:0000313" key="3">
    <source>
        <dbReference type="Proteomes" id="UP001456524"/>
    </source>
</evidence>
<keyword evidence="3" id="KW-1185">Reference proteome</keyword>
<evidence type="ECO:0000256" key="1">
    <source>
        <dbReference type="SAM" id="Phobius"/>
    </source>
</evidence>
<evidence type="ECO:0000313" key="2">
    <source>
        <dbReference type="EMBL" id="KAK8152600.1"/>
    </source>
</evidence>
<gene>
    <name evidence="2" type="ORF">IWX90DRAFT_445756</name>
</gene>
<keyword evidence="1" id="KW-0812">Transmembrane</keyword>
<keyword evidence="1" id="KW-0472">Membrane</keyword>
<organism evidence="2 3">
    <name type="scientific">Phyllosticta citrichinensis</name>
    <dbReference type="NCBI Taxonomy" id="1130410"/>
    <lineage>
        <taxon>Eukaryota</taxon>
        <taxon>Fungi</taxon>
        <taxon>Dikarya</taxon>
        <taxon>Ascomycota</taxon>
        <taxon>Pezizomycotina</taxon>
        <taxon>Dothideomycetes</taxon>
        <taxon>Dothideomycetes incertae sedis</taxon>
        <taxon>Botryosphaeriales</taxon>
        <taxon>Phyllostictaceae</taxon>
        <taxon>Phyllosticta</taxon>
    </lineage>
</organism>
<name>A0ABR1XFU7_9PEZI</name>
<feature type="transmembrane region" description="Helical" evidence="1">
    <location>
        <begin position="20"/>
        <end position="43"/>
    </location>
</feature>
<proteinExistence type="predicted"/>
<dbReference type="Proteomes" id="UP001456524">
    <property type="component" value="Unassembled WGS sequence"/>
</dbReference>
<keyword evidence="1" id="KW-1133">Transmembrane helix</keyword>
<dbReference type="EMBL" id="JBBWUH010000014">
    <property type="protein sequence ID" value="KAK8152600.1"/>
    <property type="molecule type" value="Genomic_DNA"/>
</dbReference>
<reference evidence="2 3" key="1">
    <citation type="journal article" date="2022" name="G3 (Bethesda)">
        <title>Enemy or ally: a genomic approach to elucidate the lifestyle of Phyllosticta citrichinaensis.</title>
        <authorList>
            <person name="Buijs V.A."/>
            <person name="Groenewald J.Z."/>
            <person name="Haridas S."/>
            <person name="LaButti K.M."/>
            <person name="Lipzen A."/>
            <person name="Martin F.M."/>
            <person name="Barry K."/>
            <person name="Grigoriev I.V."/>
            <person name="Crous P.W."/>
            <person name="Seidl M.F."/>
        </authorList>
    </citation>
    <scope>NUCLEOTIDE SEQUENCE [LARGE SCALE GENOMIC DNA]</scope>
    <source>
        <strain evidence="2 3">CBS 129764</strain>
    </source>
</reference>
<sequence length="166" mass="17991">MMFKSLPVDGKTTSLSGVRFGAVNVLTIVVSISPFSLLPLPLIECDRIGPISHKSSPTASVMTASFSFAMRHDQMENTVDTIVAGAVLQDDQIAFGNPQWQFQDLKSILATSNLNDGVCFDSLEPDGSILDLRARILACHCHRCAQYVFVSCGDVDKEHLSSLSVD</sequence>
<accession>A0ABR1XFU7</accession>
<protein>
    <submittedName>
        <fullName evidence="2">Uncharacterized protein</fullName>
    </submittedName>
</protein>
<comment type="caution">
    <text evidence="2">The sequence shown here is derived from an EMBL/GenBank/DDBJ whole genome shotgun (WGS) entry which is preliminary data.</text>
</comment>